<name>A0AAV9ZHP3_9AGAR</name>
<keyword evidence="1" id="KW-0812">Transmembrane</keyword>
<reference evidence="2 3" key="1">
    <citation type="journal article" date="2024" name="J Genomics">
        <title>Draft genome sequencing and assembly of Favolaschia claudopus CIRM-BRFM 2984 isolated from oak limbs.</title>
        <authorList>
            <person name="Navarro D."/>
            <person name="Drula E."/>
            <person name="Chaduli D."/>
            <person name="Cazenave R."/>
            <person name="Ahrendt S."/>
            <person name="Wang J."/>
            <person name="Lipzen A."/>
            <person name="Daum C."/>
            <person name="Barry K."/>
            <person name="Grigoriev I.V."/>
            <person name="Favel A."/>
            <person name="Rosso M.N."/>
            <person name="Martin F."/>
        </authorList>
    </citation>
    <scope>NUCLEOTIDE SEQUENCE [LARGE SCALE GENOMIC DNA]</scope>
    <source>
        <strain evidence="2 3">CIRM-BRFM 2984</strain>
    </source>
</reference>
<gene>
    <name evidence="2" type="ORF">R3P38DRAFT_3109221</name>
</gene>
<sequence>MMAQRIIRPRSQNNRIGRFKFSFYFTFGASAVSLKDRVLWRSQSPKKSASLRSDLSYSSRLALVRSFFSGGAFGRTTRSLCTPLIAPTSFVWFLAITPVLLVRIPRQVDTEHC</sequence>
<evidence type="ECO:0000256" key="1">
    <source>
        <dbReference type="SAM" id="Phobius"/>
    </source>
</evidence>
<feature type="transmembrane region" description="Helical" evidence="1">
    <location>
        <begin position="21"/>
        <end position="40"/>
    </location>
</feature>
<keyword evidence="1" id="KW-0472">Membrane</keyword>
<protein>
    <submittedName>
        <fullName evidence="2">Uncharacterized protein</fullName>
    </submittedName>
</protein>
<dbReference type="EMBL" id="JAWWNJ010000144">
    <property type="protein sequence ID" value="KAK6983933.1"/>
    <property type="molecule type" value="Genomic_DNA"/>
</dbReference>
<feature type="transmembrane region" description="Helical" evidence="1">
    <location>
        <begin position="84"/>
        <end position="102"/>
    </location>
</feature>
<dbReference type="AlphaFoldDB" id="A0AAV9ZHP3"/>
<accession>A0AAV9ZHP3</accession>
<keyword evidence="1" id="KW-1133">Transmembrane helix</keyword>
<keyword evidence="3" id="KW-1185">Reference proteome</keyword>
<comment type="caution">
    <text evidence="2">The sequence shown here is derived from an EMBL/GenBank/DDBJ whole genome shotgun (WGS) entry which is preliminary data.</text>
</comment>
<evidence type="ECO:0000313" key="3">
    <source>
        <dbReference type="Proteomes" id="UP001362999"/>
    </source>
</evidence>
<evidence type="ECO:0000313" key="2">
    <source>
        <dbReference type="EMBL" id="KAK6983933.1"/>
    </source>
</evidence>
<organism evidence="2 3">
    <name type="scientific">Favolaschia claudopus</name>
    <dbReference type="NCBI Taxonomy" id="2862362"/>
    <lineage>
        <taxon>Eukaryota</taxon>
        <taxon>Fungi</taxon>
        <taxon>Dikarya</taxon>
        <taxon>Basidiomycota</taxon>
        <taxon>Agaricomycotina</taxon>
        <taxon>Agaricomycetes</taxon>
        <taxon>Agaricomycetidae</taxon>
        <taxon>Agaricales</taxon>
        <taxon>Marasmiineae</taxon>
        <taxon>Mycenaceae</taxon>
        <taxon>Favolaschia</taxon>
    </lineage>
</organism>
<proteinExistence type="predicted"/>
<dbReference type="Proteomes" id="UP001362999">
    <property type="component" value="Unassembled WGS sequence"/>
</dbReference>